<comment type="caution">
    <text evidence="2">The sequence shown here is derived from an EMBL/GenBank/DDBJ whole genome shotgun (WGS) entry which is preliminary data.</text>
</comment>
<dbReference type="RefSeq" id="WP_346041399.1">
    <property type="nucleotide sequence ID" value="NZ_BAAACP010000001.1"/>
</dbReference>
<evidence type="ECO:0000313" key="3">
    <source>
        <dbReference type="Proteomes" id="UP001400965"/>
    </source>
</evidence>
<reference evidence="2 3" key="1">
    <citation type="journal article" date="2019" name="Int. J. Syst. Evol. Microbiol.">
        <title>The Global Catalogue of Microorganisms (GCM) 10K type strain sequencing project: providing services to taxonomists for standard genome sequencing and annotation.</title>
        <authorList>
            <consortium name="The Broad Institute Genomics Platform"/>
            <consortium name="The Broad Institute Genome Sequencing Center for Infectious Disease"/>
            <person name="Wu L."/>
            <person name="Ma J."/>
        </authorList>
    </citation>
    <scope>NUCLEOTIDE SEQUENCE [LARGE SCALE GENOMIC DNA]</scope>
    <source>
        <strain evidence="2 3">JCM 6486</strain>
    </source>
</reference>
<evidence type="ECO:0008006" key="4">
    <source>
        <dbReference type="Google" id="ProtNLM"/>
    </source>
</evidence>
<evidence type="ECO:0000313" key="2">
    <source>
        <dbReference type="EMBL" id="GAA0861486.1"/>
    </source>
</evidence>
<organism evidence="2 3">
    <name type="scientific">Paraclostridium tenue</name>
    <dbReference type="NCBI Taxonomy" id="1737"/>
    <lineage>
        <taxon>Bacteria</taxon>
        <taxon>Bacillati</taxon>
        <taxon>Bacillota</taxon>
        <taxon>Clostridia</taxon>
        <taxon>Peptostreptococcales</taxon>
        <taxon>Peptostreptococcaceae</taxon>
        <taxon>Paraclostridium</taxon>
    </lineage>
</organism>
<dbReference type="Proteomes" id="UP001400965">
    <property type="component" value="Unassembled WGS sequence"/>
</dbReference>
<proteinExistence type="predicted"/>
<dbReference type="PROSITE" id="PS51257">
    <property type="entry name" value="PROKAR_LIPOPROTEIN"/>
    <property type="match status" value="1"/>
</dbReference>
<gene>
    <name evidence="2" type="ORF">GCM10008917_03010</name>
</gene>
<evidence type="ECO:0000256" key="1">
    <source>
        <dbReference type="SAM" id="SignalP"/>
    </source>
</evidence>
<keyword evidence="1" id="KW-0732">Signal</keyword>
<sequence length="184" mass="21397">MKKFKRVLSLLLISVFFLTGCKNLEDTNSDSIKNENKYNKEDEYISNTKESKFNILSMDVNTSDTIVLGNIMVDESLALKDKLNLILDEVSRLKFDNAPIKCLKIENNIAYIDIKEDKNKNYWSRKFFQGSTGASITSYTLVESLLQREYKGKWIDGIYFTYEGEKDVEFDHLDANFFGHIIKR</sequence>
<name>A0ABN1LXB8_9FIRM</name>
<accession>A0ABN1LXB8</accession>
<keyword evidence="3" id="KW-1185">Reference proteome</keyword>
<feature type="chain" id="PRO_5047042288" description="Lipoprotein" evidence="1">
    <location>
        <begin position="25"/>
        <end position="184"/>
    </location>
</feature>
<feature type="signal peptide" evidence="1">
    <location>
        <begin position="1"/>
        <end position="24"/>
    </location>
</feature>
<protein>
    <recommendedName>
        <fullName evidence="4">Lipoprotein</fullName>
    </recommendedName>
</protein>
<dbReference type="EMBL" id="BAAACP010000001">
    <property type="protein sequence ID" value="GAA0861486.1"/>
    <property type="molecule type" value="Genomic_DNA"/>
</dbReference>